<keyword evidence="1" id="KW-0812">Transmembrane</keyword>
<evidence type="ECO:0000313" key="3">
    <source>
        <dbReference type="Proteomes" id="UP000001793"/>
    </source>
</evidence>
<organism evidence="2 3">
    <name type="scientific">Burkholderia phage BcepF1</name>
    <dbReference type="NCBI Taxonomy" id="2886897"/>
    <lineage>
        <taxon>Viruses</taxon>
        <taxon>Duplodnaviria</taxon>
        <taxon>Heunggongvirae</taxon>
        <taxon>Uroviricota</taxon>
        <taxon>Caudoviricetes</taxon>
        <taxon>Lindbergviridae</taxon>
        <taxon>Bcepfunavirus</taxon>
        <taxon>Bcepfunavirus bcepF1</taxon>
    </lineage>
</organism>
<feature type="transmembrane region" description="Helical" evidence="1">
    <location>
        <begin position="35"/>
        <end position="59"/>
    </location>
</feature>
<dbReference type="RefSeq" id="YP_001039685.1">
    <property type="nucleotide sequence ID" value="NC_009015.1"/>
</dbReference>
<evidence type="ECO:0000313" key="2">
    <source>
        <dbReference type="EMBL" id="ABL96732.1"/>
    </source>
</evidence>
<reference evidence="2 3" key="1">
    <citation type="submission" date="2006-12" db="EMBL/GenBank/DDBJ databases">
        <title>Genomic analysis of Burkholderia ambifaria phage BcepF1, a member of the Bcep781- like phage supergroup.</title>
        <authorList>
            <person name="Summer E.J."/>
            <person name="Robinson S."/>
            <person name="Haines C."/>
            <person name="Adams B."/>
            <person name="Daggett M."/>
            <person name="Landua J."/>
            <person name="Swanson S."/>
            <person name="Vorndam W."/>
            <person name="Morrison W."/>
            <person name="Nail K."/>
            <person name="Gonzalez C."/>
            <person name="Young R."/>
        </authorList>
    </citation>
    <scope>NUCLEOTIDE SEQUENCE [LARGE SCALE GENOMIC DNA]</scope>
</reference>
<accession>A1YZQ5</accession>
<sequence length="66" mass="7164">MKTYLRAMVLAAAFVFFVFVCVMALPWLINEGGTLGMFGIPFVAVTAAALLVLAVKLAFNPEKLQK</sequence>
<keyword evidence="3" id="KW-1185">Reference proteome</keyword>
<dbReference type="Proteomes" id="UP000001793">
    <property type="component" value="Segment"/>
</dbReference>
<gene>
    <name evidence="2" type="ORF">BcepF1.001</name>
</gene>
<keyword evidence="1" id="KW-1133">Transmembrane helix</keyword>
<keyword evidence="1" id="KW-0472">Membrane</keyword>
<protein>
    <submittedName>
        <fullName evidence="2">Membrane protein</fullName>
    </submittedName>
</protein>
<name>A1YZQ5_9CAUD</name>
<feature type="transmembrane region" description="Helical" evidence="1">
    <location>
        <begin position="7"/>
        <end position="29"/>
    </location>
</feature>
<proteinExistence type="predicted"/>
<evidence type="ECO:0000256" key="1">
    <source>
        <dbReference type="SAM" id="Phobius"/>
    </source>
</evidence>
<dbReference type="GeneID" id="4818301"/>
<dbReference type="EMBL" id="EF153632">
    <property type="protein sequence ID" value="ABL96732.1"/>
    <property type="molecule type" value="Genomic_DNA"/>
</dbReference>
<dbReference type="KEGG" id="vg:4818301"/>